<name>Q7UEE2_RHOBA</name>
<dbReference type="Proteomes" id="UP000001025">
    <property type="component" value="Chromosome"/>
</dbReference>
<dbReference type="EnsemblBacteria" id="CAD79094">
    <property type="protein sequence ID" value="CAD79094"/>
    <property type="gene ID" value="RB11391"/>
</dbReference>
<dbReference type="AlphaFoldDB" id="Q7UEE2"/>
<dbReference type="KEGG" id="rba:RB11391"/>
<evidence type="ECO:0000313" key="1">
    <source>
        <dbReference type="EMBL" id="CAD79094.1"/>
    </source>
</evidence>
<sequence>MATRALHACRKFCLTEGNPCSTMWYHLPRLHSRIKVGKRLSSHRS</sequence>
<dbReference type="EMBL" id="BX294153">
    <property type="protein sequence ID" value="CAD79094.1"/>
    <property type="molecule type" value="Genomic_DNA"/>
</dbReference>
<organism evidence="1 2">
    <name type="scientific">Rhodopirellula baltica (strain DSM 10527 / NCIMB 13988 / SH1)</name>
    <dbReference type="NCBI Taxonomy" id="243090"/>
    <lineage>
        <taxon>Bacteria</taxon>
        <taxon>Pseudomonadati</taxon>
        <taxon>Planctomycetota</taxon>
        <taxon>Planctomycetia</taxon>
        <taxon>Pirellulales</taxon>
        <taxon>Pirellulaceae</taxon>
        <taxon>Rhodopirellula</taxon>
    </lineage>
</organism>
<accession>Q7UEE2</accession>
<dbReference type="InParanoid" id="Q7UEE2"/>
<keyword evidence="2" id="KW-1185">Reference proteome</keyword>
<protein>
    <submittedName>
        <fullName evidence="1">Uncharacterized protein</fullName>
    </submittedName>
</protein>
<gene>
    <name evidence="1" type="ordered locus">RB11391</name>
</gene>
<dbReference type="STRING" id="243090.RB11391"/>
<evidence type="ECO:0000313" key="2">
    <source>
        <dbReference type="Proteomes" id="UP000001025"/>
    </source>
</evidence>
<dbReference type="HOGENOM" id="CLU_3204511_0_0_0"/>
<proteinExistence type="predicted"/>
<reference evidence="1 2" key="1">
    <citation type="journal article" date="2003" name="Proc. Natl. Acad. Sci. U.S.A.">
        <title>Complete genome sequence of the marine planctomycete Pirellula sp. strain 1.</title>
        <authorList>
            <person name="Gloeckner F.O."/>
            <person name="Kube M."/>
            <person name="Bauer M."/>
            <person name="Teeling H."/>
            <person name="Lombardot T."/>
            <person name="Ludwig W."/>
            <person name="Gade D."/>
            <person name="Beck A."/>
            <person name="Borzym K."/>
            <person name="Heitmann K."/>
            <person name="Rabus R."/>
            <person name="Schlesner H."/>
            <person name="Amann R."/>
            <person name="Reinhardt R."/>
        </authorList>
    </citation>
    <scope>NUCLEOTIDE SEQUENCE [LARGE SCALE GENOMIC DNA]</scope>
    <source>
        <strain evidence="2">DSM 10527 / NCIMB 13988 / SH1</strain>
    </source>
</reference>